<accession>A0A4T2C821</accession>
<dbReference type="SMART" id="SM00382">
    <property type="entry name" value="AAA"/>
    <property type="match status" value="1"/>
</dbReference>
<dbReference type="PROSITE" id="PS50893">
    <property type="entry name" value="ABC_TRANSPORTER_2"/>
    <property type="match status" value="1"/>
</dbReference>
<dbReference type="RefSeq" id="WP_136641452.1">
    <property type="nucleotide sequence ID" value="NZ_QYRT01000008.1"/>
</dbReference>
<dbReference type="PANTHER" id="PTHR42788">
    <property type="entry name" value="TAURINE IMPORT ATP-BINDING PROTEIN-RELATED"/>
    <property type="match status" value="1"/>
</dbReference>
<evidence type="ECO:0000256" key="1">
    <source>
        <dbReference type="ARBA" id="ARBA00022448"/>
    </source>
</evidence>
<dbReference type="PROSITE" id="PS00211">
    <property type="entry name" value="ABC_TRANSPORTER_1"/>
    <property type="match status" value="1"/>
</dbReference>
<dbReference type="Gene3D" id="3.40.50.300">
    <property type="entry name" value="P-loop containing nucleotide triphosphate hydrolases"/>
    <property type="match status" value="1"/>
</dbReference>
<dbReference type="CDD" id="cd03293">
    <property type="entry name" value="ABC_NrtD_SsuB_transporters"/>
    <property type="match status" value="1"/>
</dbReference>
<feature type="domain" description="ABC transporter" evidence="4">
    <location>
        <begin position="13"/>
        <end position="268"/>
    </location>
</feature>
<evidence type="ECO:0000313" key="5">
    <source>
        <dbReference type="EMBL" id="TIH38716.1"/>
    </source>
</evidence>
<dbReference type="AlphaFoldDB" id="A0A4T2C821"/>
<dbReference type="Proteomes" id="UP000306192">
    <property type="component" value="Unassembled WGS sequence"/>
</dbReference>
<dbReference type="GO" id="GO:0016887">
    <property type="term" value="F:ATP hydrolysis activity"/>
    <property type="evidence" value="ECO:0007669"/>
    <property type="project" value="InterPro"/>
</dbReference>
<dbReference type="OrthoDB" id="8773773at2"/>
<keyword evidence="2" id="KW-0547">Nucleotide-binding</keyword>
<dbReference type="SUPFAM" id="SSF52540">
    <property type="entry name" value="P-loop containing nucleoside triphosphate hydrolases"/>
    <property type="match status" value="1"/>
</dbReference>
<dbReference type="InterPro" id="IPR003593">
    <property type="entry name" value="AAA+_ATPase"/>
</dbReference>
<evidence type="ECO:0000259" key="4">
    <source>
        <dbReference type="PROSITE" id="PS50893"/>
    </source>
</evidence>
<dbReference type="InterPro" id="IPR017871">
    <property type="entry name" value="ABC_transporter-like_CS"/>
</dbReference>
<evidence type="ECO:0000313" key="6">
    <source>
        <dbReference type="Proteomes" id="UP000306192"/>
    </source>
</evidence>
<keyword evidence="3 5" id="KW-0067">ATP-binding</keyword>
<name>A0A4T2C821_9MICO</name>
<dbReference type="InterPro" id="IPR027417">
    <property type="entry name" value="P-loop_NTPase"/>
</dbReference>
<reference evidence="5 6" key="1">
    <citation type="journal article" date="2019" name="Microorganisms">
        <title>Systematic Affiliation and Genome Analysis of Subtercola vilae DB165(T) with Particular Emphasis on Cold Adaptation of an Isolate from a High-Altitude Cold Volcano Lake.</title>
        <authorList>
            <person name="Villalobos A.S."/>
            <person name="Wiese J."/>
            <person name="Imhoff J.F."/>
            <person name="Dorador C."/>
            <person name="Keller A."/>
            <person name="Hentschel U."/>
        </authorList>
    </citation>
    <scope>NUCLEOTIDE SEQUENCE [LARGE SCALE GENOMIC DNA]</scope>
    <source>
        <strain evidence="5 6">DB165</strain>
    </source>
</reference>
<proteinExistence type="predicted"/>
<organism evidence="5 6">
    <name type="scientific">Subtercola vilae</name>
    <dbReference type="NCBI Taxonomy" id="2056433"/>
    <lineage>
        <taxon>Bacteria</taxon>
        <taxon>Bacillati</taxon>
        <taxon>Actinomycetota</taxon>
        <taxon>Actinomycetes</taxon>
        <taxon>Micrococcales</taxon>
        <taxon>Microbacteriaceae</taxon>
        <taxon>Subtercola</taxon>
    </lineage>
</organism>
<dbReference type="PANTHER" id="PTHR42788:SF20">
    <property type="entry name" value="ABC TRANSPORTER ATP-BINDING PROTEIN"/>
    <property type="match status" value="1"/>
</dbReference>
<keyword evidence="6" id="KW-1185">Reference proteome</keyword>
<evidence type="ECO:0000256" key="3">
    <source>
        <dbReference type="ARBA" id="ARBA00022840"/>
    </source>
</evidence>
<dbReference type="Pfam" id="PF00005">
    <property type="entry name" value="ABC_tran"/>
    <property type="match status" value="1"/>
</dbReference>
<keyword evidence="1" id="KW-0813">Transport</keyword>
<dbReference type="InterPro" id="IPR003439">
    <property type="entry name" value="ABC_transporter-like_ATP-bd"/>
</dbReference>
<comment type="caution">
    <text evidence="5">The sequence shown here is derived from an EMBL/GenBank/DDBJ whole genome shotgun (WGS) entry which is preliminary data.</text>
</comment>
<evidence type="ECO:0000256" key="2">
    <source>
        <dbReference type="ARBA" id="ARBA00022741"/>
    </source>
</evidence>
<dbReference type="EMBL" id="QYRT01000008">
    <property type="protein sequence ID" value="TIH38716.1"/>
    <property type="molecule type" value="Genomic_DNA"/>
</dbReference>
<sequence length="288" mass="30666">MASTGRAAPTDEIVVSGVSKIYGSGAAEVAALSNVDLTVRRGQFVSIIGPSGCGKSTLLRLIAGLETADAGEVSVFGSDPDEACAVKMIGFVPQVPALLPWLSVLQNVTLPSKLNRRADALRRRLPGHIDRAAAPSRAAARDGAAADAIAILETIGLGDSLGRLPHELSGGMQQRVALARAFAIHADVLLMDEPFSALDEFTREAAQVQLLELWERQRTTVVFVTHSVAEAVVLSDTVVVMSGRPGHIDAVIDIDLPRPRRQGLLESAALHLWEDRVRAQLQTAWAPR</sequence>
<gene>
    <name evidence="5" type="ORF">D4765_06385</name>
</gene>
<dbReference type="GO" id="GO:0005524">
    <property type="term" value="F:ATP binding"/>
    <property type="evidence" value="ECO:0007669"/>
    <property type="project" value="UniProtKB-KW"/>
</dbReference>
<dbReference type="InterPro" id="IPR050166">
    <property type="entry name" value="ABC_transporter_ATP-bind"/>
</dbReference>
<protein>
    <submittedName>
        <fullName evidence="5">ABC transporter ATP-binding protein</fullName>
    </submittedName>
</protein>